<dbReference type="STRING" id="525897.Dbac_1297"/>
<name>C7LS13_DESBD</name>
<protein>
    <submittedName>
        <fullName evidence="1">Uncharacterized protein</fullName>
    </submittedName>
</protein>
<proteinExistence type="predicted"/>
<dbReference type="Proteomes" id="UP000002216">
    <property type="component" value="Chromosome"/>
</dbReference>
<dbReference type="HOGENOM" id="CLU_2989206_0_0_7"/>
<dbReference type="AlphaFoldDB" id="C7LS13"/>
<evidence type="ECO:0000313" key="1">
    <source>
        <dbReference type="EMBL" id="ACU89396.1"/>
    </source>
</evidence>
<reference evidence="1 2" key="1">
    <citation type="journal article" date="2009" name="Stand. Genomic Sci.">
        <title>Complete genome sequence of Desulfomicrobium baculatum type strain (X).</title>
        <authorList>
            <person name="Copeland A."/>
            <person name="Spring S."/>
            <person name="Goker M."/>
            <person name="Schneider S."/>
            <person name="Lapidus A."/>
            <person name="Del Rio T.G."/>
            <person name="Tice H."/>
            <person name="Cheng J.F."/>
            <person name="Chen F."/>
            <person name="Nolan M."/>
            <person name="Bruce D."/>
            <person name="Goodwin L."/>
            <person name="Pitluck S."/>
            <person name="Ivanova N."/>
            <person name="Mavrommatis K."/>
            <person name="Ovchinnikova G."/>
            <person name="Pati A."/>
            <person name="Chen A."/>
            <person name="Palaniappan K."/>
            <person name="Land M."/>
            <person name="Hauser L."/>
            <person name="Chang Y.J."/>
            <person name="Jeffries C.C."/>
            <person name="Meincke L."/>
            <person name="Sims D."/>
            <person name="Brettin T."/>
            <person name="Detter J.C."/>
            <person name="Han C."/>
            <person name="Chain P."/>
            <person name="Bristow J."/>
            <person name="Eisen J.A."/>
            <person name="Markowitz V."/>
            <person name="Hugenholtz P."/>
            <person name="Kyrpides N.C."/>
            <person name="Klenk H.P."/>
            <person name="Lucas S."/>
        </authorList>
    </citation>
    <scope>NUCLEOTIDE SEQUENCE [LARGE SCALE GENOMIC DNA]</scope>
    <source>
        <strain evidence="2">DSM 4028 / VKM B-1378 / X</strain>
    </source>
</reference>
<sequence length="57" mass="6246">MKIPCPQCGSNNTKCSPEGPKLIGWIEKLIPLKKSFPGGRYTVECKDCGHKGIIMVN</sequence>
<keyword evidence="2" id="KW-1185">Reference proteome</keyword>
<dbReference type="EMBL" id="CP001629">
    <property type="protein sequence ID" value="ACU89396.1"/>
    <property type="molecule type" value="Genomic_DNA"/>
</dbReference>
<dbReference type="KEGG" id="dba:Dbac_1297"/>
<evidence type="ECO:0000313" key="2">
    <source>
        <dbReference type="Proteomes" id="UP000002216"/>
    </source>
</evidence>
<gene>
    <name evidence="1" type="ordered locus">Dbac_1297</name>
</gene>
<organism evidence="1 2">
    <name type="scientific">Desulfomicrobium baculatum (strain DSM 4028 / VKM B-1378 / X)</name>
    <name type="common">Desulfovibrio baculatus</name>
    <dbReference type="NCBI Taxonomy" id="525897"/>
    <lineage>
        <taxon>Bacteria</taxon>
        <taxon>Pseudomonadati</taxon>
        <taxon>Thermodesulfobacteriota</taxon>
        <taxon>Desulfovibrionia</taxon>
        <taxon>Desulfovibrionales</taxon>
        <taxon>Desulfomicrobiaceae</taxon>
        <taxon>Desulfomicrobium</taxon>
    </lineage>
</organism>
<accession>C7LS13</accession>